<comment type="caution">
    <text evidence="2">The sequence shown here is derived from an EMBL/GenBank/DDBJ whole genome shotgun (WGS) entry which is preliminary data.</text>
</comment>
<dbReference type="GO" id="GO:0006072">
    <property type="term" value="P:glycerol-3-phosphate metabolic process"/>
    <property type="evidence" value="ECO:0007669"/>
    <property type="project" value="TreeGrafter"/>
</dbReference>
<evidence type="ECO:0000313" key="3">
    <source>
        <dbReference type="Proteomes" id="UP000789342"/>
    </source>
</evidence>
<dbReference type="InterPro" id="IPR045520">
    <property type="entry name" value="GPAT/DHAPAT_C"/>
</dbReference>
<keyword evidence="3" id="KW-1185">Reference proteome</keyword>
<dbReference type="EMBL" id="CAJVPV010007000">
    <property type="protein sequence ID" value="CAG8613436.1"/>
    <property type="molecule type" value="Genomic_DNA"/>
</dbReference>
<dbReference type="GO" id="GO:0019432">
    <property type="term" value="P:triglyceride biosynthetic process"/>
    <property type="evidence" value="ECO:0007669"/>
    <property type="project" value="TreeGrafter"/>
</dbReference>
<accession>A0A9N9CWA6</accession>
<organism evidence="2 3">
    <name type="scientific">Acaulospora morrowiae</name>
    <dbReference type="NCBI Taxonomy" id="94023"/>
    <lineage>
        <taxon>Eukaryota</taxon>
        <taxon>Fungi</taxon>
        <taxon>Fungi incertae sedis</taxon>
        <taxon>Mucoromycota</taxon>
        <taxon>Glomeromycotina</taxon>
        <taxon>Glomeromycetes</taxon>
        <taxon>Diversisporales</taxon>
        <taxon>Acaulosporaceae</taxon>
        <taxon>Acaulospora</taxon>
    </lineage>
</organism>
<feature type="domain" description="GPAT/DHAPAT C-terminal" evidence="1">
    <location>
        <begin position="4"/>
        <end position="305"/>
    </location>
</feature>
<sequence length="401" mass="45775">VFDPSNESQKITLLRAIGYQILSDINAASVVMPTALVGTVILTLRGRGVGKRELVRRVDWLKAAIIAKGGRVADFGGMTTDEVVDRALVVLKDLIKERKELLEPVFYAEKRFELSYYRNQVMHLFVSEAIISAAMYTKIKQGGAKSIQILHFDTLLREVEFLSQLLKIEFVYYPGDIKENLDTTIKGLKDDNVFDYKDGYVQLTEMERSIGRENYDFYCFLIWPFIETYWLAVVSLFSMTPTHTSQPTTQSSISTTWFYEHDFHNKCQKFGKTLYYQGDLSYFEAVNKETLKNAFLLLENKEIIMVKRSRNSKIQPTIALNVDYIPTRNAEGAIEPRGKLWDLVENIGKFRREGKNRRDNATVSTRVLKLAELVGAPTAADVVMNNLATKPEMSGRLEAKL</sequence>
<dbReference type="GO" id="GO:0006631">
    <property type="term" value="P:fatty acid metabolic process"/>
    <property type="evidence" value="ECO:0007669"/>
    <property type="project" value="TreeGrafter"/>
</dbReference>
<dbReference type="OrthoDB" id="10255570at2759"/>
<feature type="non-terminal residue" evidence="2">
    <location>
        <position position="1"/>
    </location>
</feature>
<gene>
    <name evidence="2" type="ORF">AMORRO_LOCUS8332</name>
</gene>
<proteinExistence type="predicted"/>
<evidence type="ECO:0000313" key="2">
    <source>
        <dbReference type="EMBL" id="CAG8613436.1"/>
    </source>
</evidence>
<dbReference type="AlphaFoldDB" id="A0A9N9CWA6"/>
<dbReference type="Proteomes" id="UP000789342">
    <property type="component" value="Unassembled WGS sequence"/>
</dbReference>
<dbReference type="GO" id="GO:0008654">
    <property type="term" value="P:phospholipid biosynthetic process"/>
    <property type="evidence" value="ECO:0007669"/>
    <property type="project" value="TreeGrafter"/>
</dbReference>
<evidence type="ECO:0000259" key="1">
    <source>
        <dbReference type="Pfam" id="PF19277"/>
    </source>
</evidence>
<dbReference type="PANTHER" id="PTHR12563:SF17">
    <property type="entry name" value="DIHYDROXYACETONE PHOSPHATE ACYLTRANSFERASE"/>
    <property type="match status" value="1"/>
</dbReference>
<dbReference type="GO" id="GO:0031966">
    <property type="term" value="C:mitochondrial membrane"/>
    <property type="evidence" value="ECO:0007669"/>
    <property type="project" value="TreeGrafter"/>
</dbReference>
<reference evidence="2" key="1">
    <citation type="submission" date="2021-06" db="EMBL/GenBank/DDBJ databases">
        <authorList>
            <person name="Kallberg Y."/>
            <person name="Tangrot J."/>
            <person name="Rosling A."/>
        </authorList>
    </citation>
    <scope>NUCLEOTIDE SEQUENCE</scope>
    <source>
        <strain evidence="2">CL551</strain>
    </source>
</reference>
<name>A0A9N9CWA6_9GLOM</name>
<dbReference type="PANTHER" id="PTHR12563">
    <property type="entry name" value="GLYCEROL-3-PHOSPHATE ACYLTRANSFERASE"/>
    <property type="match status" value="1"/>
</dbReference>
<dbReference type="Pfam" id="PF19277">
    <property type="entry name" value="GPAT_C"/>
    <property type="match status" value="1"/>
</dbReference>
<protein>
    <submittedName>
        <fullName evidence="2">4831_t:CDS:1</fullName>
    </submittedName>
</protein>
<dbReference type="InterPro" id="IPR022284">
    <property type="entry name" value="GPAT/DHAPAT"/>
</dbReference>
<dbReference type="GO" id="GO:0004366">
    <property type="term" value="F:glycerol-3-phosphate O-acyltransferase activity"/>
    <property type="evidence" value="ECO:0007669"/>
    <property type="project" value="TreeGrafter"/>
</dbReference>